<evidence type="ECO:0000259" key="1">
    <source>
        <dbReference type="Pfam" id="PF13439"/>
    </source>
</evidence>
<dbReference type="InterPro" id="IPR028098">
    <property type="entry name" value="Glyco_trans_4-like_N"/>
</dbReference>
<dbReference type="EMBL" id="BART01022292">
    <property type="protein sequence ID" value="GAG94588.1"/>
    <property type="molecule type" value="Genomic_DNA"/>
</dbReference>
<accession>X1CEA1</accession>
<name>X1CEA1_9ZZZZ</name>
<protein>
    <recommendedName>
        <fullName evidence="1">Glycosyltransferase subfamily 4-like N-terminal domain-containing protein</fullName>
    </recommendedName>
</protein>
<dbReference type="SUPFAM" id="SSF53756">
    <property type="entry name" value="UDP-Glycosyltransferase/glycogen phosphorylase"/>
    <property type="match status" value="1"/>
</dbReference>
<feature type="domain" description="Glycosyltransferase subfamily 4-like N-terminal" evidence="1">
    <location>
        <begin position="14"/>
        <end position="186"/>
    </location>
</feature>
<dbReference type="Gene3D" id="3.40.50.2000">
    <property type="entry name" value="Glycogen Phosphorylase B"/>
    <property type="match status" value="1"/>
</dbReference>
<comment type="caution">
    <text evidence="2">The sequence shown here is derived from an EMBL/GenBank/DDBJ whole genome shotgun (WGS) entry which is preliminary data.</text>
</comment>
<gene>
    <name evidence="2" type="ORF">S01H4_40848</name>
</gene>
<feature type="non-terminal residue" evidence="2">
    <location>
        <position position="200"/>
    </location>
</feature>
<reference evidence="2" key="1">
    <citation type="journal article" date="2014" name="Front. Microbiol.">
        <title>High frequency of phylogenetically diverse reductive dehalogenase-homologous genes in deep subseafloor sedimentary metagenomes.</title>
        <authorList>
            <person name="Kawai M."/>
            <person name="Futagami T."/>
            <person name="Toyoda A."/>
            <person name="Takaki Y."/>
            <person name="Nishi S."/>
            <person name="Hori S."/>
            <person name="Arai W."/>
            <person name="Tsubouchi T."/>
            <person name="Morono Y."/>
            <person name="Uchiyama I."/>
            <person name="Ito T."/>
            <person name="Fujiyama A."/>
            <person name="Inagaki F."/>
            <person name="Takami H."/>
        </authorList>
    </citation>
    <scope>NUCLEOTIDE SEQUENCE</scope>
    <source>
        <strain evidence="2">Expedition CK06-06</strain>
    </source>
</reference>
<proteinExistence type="predicted"/>
<organism evidence="2">
    <name type="scientific">marine sediment metagenome</name>
    <dbReference type="NCBI Taxonomy" id="412755"/>
    <lineage>
        <taxon>unclassified sequences</taxon>
        <taxon>metagenomes</taxon>
        <taxon>ecological metagenomes</taxon>
    </lineage>
</organism>
<evidence type="ECO:0000313" key="2">
    <source>
        <dbReference type="EMBL" id="GAG94588.1"/>
    </source>
</evidence>
<sequence>MRICIITGIFPPDIGGPSSYLGWLAEALHNLGHKIRVVTYHDKKKRPDYPFPVYTIKRSKPLPSKIAETLAKSIHAALKSDIVYINGLLYPAVTACVIARKPAVAKIVGDFAWERARNMNLTGETFDDFQAEGMHRGKIGLWQRSRNFCLKRARRVIVPGMGLIKTVAGWGIEKEKITHIPNAVDPRSYQDFQSVTKDEA</sequence>
<dbReference type="AlphaFoldDB" id="X1CEA1"/>
<dbReference type="Pfam" id="PF13439">
    <property type="entry name" value="Glyco_transf_4"/>
    <property type="match status" value="1"/>
</dbReference>